<feature type="region of interest" description="Disordered" evidence="4">
    <location>
        <begin position="75"/>
        <end position="126"/>
    </location>
</feature>
<feature type="coiled-coil region" evidence="3">
    <location>
        <begin position="613"/>
        <end position="742"/>
    </location>
</feature>
<feature type="compositionally biased region" description="Polar residues" evidence="4">
    <location>
        <begin position="177"/>
        <end position="192"/>
    </location>
</feature>
<feature type="region of interest" description="Disordered" evidence="4">
    <location>
        <begin position="882"/>
        <end position="901"/>
    </location>
</feature>
<feature type="compositionally biased region" description="Basic and acidic residues" evidence="4">
    <location>
        <begin position="822"/>
        <end position="846"/>
    </location>
</feature>
<comment type="caution">
    <text evidence="5">The sequence shown here is derived from an EMBL/GenBank/DDBJ whole genome shotgun (WGS) entry which is preliminary data.</text>
</comment>
<feature type="compositionally biased region" description="Basic and acidic residues" evidence="4">
    <location>
        <begin position="193"/>
        <end position="202"/>
    </location>
</feature>
<feature type="region of interest" description="Disordered" evidence="4">
    <location>
        <begin position="822"/>
        <end position="871"/>
    </location>
</feature>
<organism evidence="5 6">
    <name type="scientific">Panicum miliaceum</name>
    <name type="common">Proso millet</name>
    <name type="synonym">Broomcorn millet</name>
    <dbReference type="NCBI Taxonomy" id="4540"/>
    <lineage>
        <taxon>Eukaryota</taxon>
        <taxon>Viridiplantae</taxon>
        <taxon>Streptophyta</taxon>
        <taxon>Embryophyta</taxon>
        <taxon>Tracheophyta</taxon>
        <taxon>Spermatophyta</taxon>
        <taxon>Magnoliopsida</taxon>
        <taxon>Liliopsida</taxon>
        <taxon>Poales</taxon>
        <taxon>Poaceae</taxon>
        <taxon>PACMAD clade</taxon>
        <taxon>Panicoideae</taxon>
        <taxon>Panicodae</taxon>
        <taxon>Paniceae</taxon>
        <taxon>Panicinae</taxon>
        <taxon>Panicum</taxon>
        <taxon>Panicum sect. Panicum</taxon>
    </lineage>
</organism>
<dbReference type="AlphaFoldDB" id="A0A3L6TI94"/>
<accession>A0A3L6TI94</accession>
<dbReference type="PANTHER" id="PTHR32054:SF28">
    <property type="entry name" value="OS06G0314000 PROTEIN"/>
    <property type="match status" value="1"/>
</dbReference>
<feature type="compositionally biased region" description="Basic and acidic residues" evidence="4">
    <location>
        <begin position="1"/>
        <end position="11"/>
    </location>
</feature>
<feature type="compositionally biased region" description="Polar residues" evidence="4">
    <location>
        <begin position="855"/>
        <end position="866"/>
    </location>
</feature>
<evidence type="ECO:0000256" key="3">
    <source>
        <dbReference type="SAM" id="Coils"/>
    </source>
</evidence>
<comment type="similarity">
    <text evidence="1">Belongs to the WEB family.</text>
</comment>
<feature type="region of interest" description="Disordered" evidence="4">
    <location>
        <begin position="177"/>
        <end position="202"/>
    </location>
</feature>
<evidence type="ECO:0000256" key="2">
    <source>
        <dbReference type="ARBA" id="ARBA00023054"/>
    </source>
</evidence>
<dbReference type="STRING" id="4540.A0A3L6TI94"/>
<evidence type="ECO:0000256" key="1">
    <source>
        <dbReference type="ARBA" id="ARBA00005485"/>
    </source>
</evidence>
<feature type="region of interest" description="Disordered" evidence="4">
    <location>
        <begin position="1"/>
        <end position="20"/>
    </location>
</feature>
<feature type="coiled-coil region" evidence="3">
    <location>
        <begin position="328"/>
        <end position="355"/>
    </location>
</feature>
<dbReference type="Proteomes" id="UP000275267">
    <property type="component" value="Unassembled WGS sequence"/>
</dbReference>
<dbReference type="PANTHER" id="PTHR32054">
    <property type="entry name" value="HEAVY CHAIN, PUTATIVE, EXPRESSED-RELATED-RELATED"/>
    <property type="match status" value="1"/>
</dbReference>
<feature type="coiled-coil region" evidence="3">
    <location>
        <begin position="466"/>
        <end position="556"/>
    </location>
</feature>
<reference evidence="6" key="1">
    <citation type="journal article" date="2019" name="Nat. Commun.">
        <title>The genome of broomcorn millet.</title>
        <authorList>
            <person name="Zou C."/>
            <person name="Miki D."/>
            <person name="Li D."/>
            <person name="Tang Q."/>
            <person name="Xiao L."/>
            <person name="Rajput S."/>
            <person name="Deng P."/>
            <person name="Jia W."/>
            <person name="Huang R."/>
            <person name="Zhang M."/>
            <person name="Sun Y."/>
            <person name="Hu J."/>
            <person name="Fu X."/>
            <person name="Schnable P.S."/>
            <person name="Li F."/>
            <person name="Zhang H."/>
            <person name="Feng B."/>
            <person name="Zhu X."/>
            <person name="Liu R."/>
            <person name="Schnable J.C."/>
            <person name="Zhu J.-K."/>
            <person name="Zhang H."/>
        </authorList>
    </citation>
    <scope>NUCLEOTIDE SEQUENCE [LARGE SCALE GENOMIC DNA]</scope>
</reference>
<evidence type="ECO:0000256" key="4">
    <source>
        <dbReference type="SAM" id="MobiDB-lite"/>
    </source>
</evidence>
<evidence type="ECO:0000313" key="5">
    <source>
        <dbReference type="EMBL" id="RLN39175.1"/>
    </source>
</evidence>
<protein>
    <recommendedName>
        <fullName evidence="7">Protein WEAK CHLOROPLAST MOVEMENT UNDER BLUE LIGHT 1-like</fullName>
    </recommendedName>
</protein>
<feature type="compositionally biased region" description="Polar residues" evidence="4">
    <location>
        <begin position="93"/>
        <end position="110"/>
    </location>
</feature>
<dbReference type="InterPro" id="IPR008545">
    <property type="entry name" value="Web"/>
</dbReference>
<dbReference type="GO" id="GO:0009903">
    <property type="term" value="P:chloroplast avoidance movement"/>
    <property type="evidence" value="ECO:0007669"/>
    <property type="project" value="TreeGrafter"/>
</dbReference>
<keyword evidence="6" id="KW-1185">Reference proteome</keyword>
<proteinExistence type="inferred from homology"/>
<keyword evidence="2 3" id="KW-0175">Coiled coil</keyword>
<gene>
    <name evidence="5" type="ORF">C2845_PM01G05320</name>
</gene>
<dbReference type="EMBL" id="PQIB02000001">
    <property type="protein sequence ID" value="RLN39175.1"/>
    <property type="molecule type" value="Genomic_DNA"/>
</dbReference>
<dbReference type="GO" id="GO:0009904">
    <property type="term" value="P:chloroplast accumulation movement"/>
    <property type="evidence" value="ECO:0007669"/>
    <property type="project" value="TreeGrafter"/>
</dbReference>
<dbReference type="OrthoDB" id="646068at2759"/>
<evidence type="ECO:0000313" key="6">
    <source>
        <dbReference type="Proteomes" id="UP000275267"/>
    </source>
</evidence>
<dbReference type="GO" id="GO:0005829">
    <property type="term" value="C:cytosol"/>
    <property type="evidence" value="ECO:0007669"/>
    <property type="project" value="TreeGrafter"/>
</dbReference>
<dbReference type="Pfam" id="PF05701">
    <property type="entry name" value="WEMBL"/>
    <property type="match status" value="1"/>
</dbReference>
<name>A0A3L6TI94_PANMI</name>
<evidence type="ECO:0008006" key="7">
    <source>
        <dbReference type="Google" id="ProtNLM"/>
    </source>
</evidence>
<sequence length="933" mass="103535">MAEKKIEEADSCHIVSSPKSLQSSVEPKLIEGTYKDYHNNLLKTASANFEASMQQEYTISLVLDENESDLQEISVEQKVPTSDSNLSPKVDSSEMTSTNEVHDSIPSSSSEAHDDSNTMRSNTASSMLEASMQQECPMSLIFTVGKGDLQEVSVEQNVPIGDYVVLSQKTGSCELPSTNKIPDSFQASSSDAHGSKETQDDSIKMEASEVNVCAASQSLLRLSEGVQDDASCIGSGKVICGTPPAILKKVKEDKPLIVNRFHKHQMDLGGTRQKVPAPMSRSSTSKYLRMDKTTIDTTTPIESVKVAASKFGGSINWKTHRSQTAQESNHIILELDKLKNEISECKRQAEAAEAAKLSVFNELERTKNIIDEMTHVLEKQQAIEVDAKEDLELFQFILQEMEEGVAFDSSIVAEEKLNNIQERRKSLVAKVMLVKDDLRKVQEDYDSLLIETDISVTKAQTAFAMSKDAEKQVEELTIELQRLKEVFDLAESTCHDAEEHKKGTLMARDEDCLAWERDLRQAEEELNQISMELSSVQELQSKLDTSSSLLLDLKNEVATYMEAKLIEKAQEQESGTHKSTQEEAIILSRNELEEHRKSIAKVTDQLCALKATAASLKSDLKKEKAALAAIQQREAMASITIQSLKVEIKLSQQELEAVRAKEKERGDKAVELPKVLQDAAKEANEAKSVAAKTHEELRKAKEEVEQAKAALSTMEFRLEAVLREVEVAKESQRLALNALEATKVAANIKQQGSSQMITLDVDEYASLVERSHRAEELAHEKTAAAIAQVEAAKESESRTVSRLNETYKGLEERKQALLAATERADRATEGKLSMEQELRKWREENGRRRRAGDQASKSEAKPSNTAEIIRDDTKCTIKEDSCAASSVHPLSDASGRSSPNDLALQAKTKAAKKLSFFPRIIMFLGRRRLKAAR</sequence>